<dbReference type="STRING" id="194963.SAMCFNEI73_Ch2191"/>
<proteinExistence type="predicted"/>
<sequence length="55" mass="6194">MIFIFTEGHQGGQTGIAPSSRRKRHNQAPPLRLAEKNGIFCGNCRRQAFAFHARL</sequence>
<gene>
    <name evidence="2" type="ORF">SAMCFNEI73_Ch2191</name>
</gene>
<organism evidence="2 3">
    <name type="scientific">Sinorhizobium americanum</name>
    <dbReference type="NCBI Taxonomy" id="194963"/>
    <lineage>
        <taxon>Bacteria</taxon>
        <taxon>Pseudomonadati</taxon>
        <taxon>Pseudomonadota</taxon>
        <taxon>Alphaproteobacteria</taxon>
        <taxon>Hyphomicrobiales</taxon>
        <taxon>Rhizobiaceae</taxon>
        <taxon>Sinorhizobium/Ensifer group</taxon>
        <taxon>Sinorhizobium</taxon>
    </lineage>
</organism>
<evidence type="ECO:0000313" key="2">
    <source>
        <dbReference type="EMBL" id="APG91474.1"/>
    </source>
</evidence>
<evidence type="ECO:0000313" key="3">
    <source>
        <dbReference type="Proteomes" id="UP000182306"/>
    </source>
</evidence>
<keyword evidence="3" id="KW-1185">Reference proteome</keyword>
<evidence type="ECO:0000256" key="1">
    <source>
        <dbReference type="SAM" id="MobiDB-lite"/>
    </source>
</evidence>
<dbReference type="RefSeq" id="WP_156877936.1">
    <property type="nucleotide sequence ID" value="NZ_CP013107.1"/>
</dbReference>
<protein>
    <submittedName>
        <fullName evidence="2">Uncharacterized protein</fullName>
    </submittedName>
</protein>
<feature type="region of interest" description="Disordered" evidence="1">
    <location>
        <begin position="1"/>
        <end position="28"/>
    </location>
</feature>
<dbReference type="Proteomes" id="UP000182306">
    <property type="component" value="Chromosome"/>
</dbReference>
<name>A0A1L3LN21_9HYPH</name>
<dbReference type="AlphaFoldDB" id="A0A1L3LN21"/>
<accession>A0A1L3LN21</accession>
<reference evidence="2 3" key="1">
    <citation type="submission" date="2015-10" db="EMBL/GenBank/DDBJ databases">
        <title>Genomic differences between typical nodule nitrogen-fixing rhizobial strains and those coming from bean seeds.</title>
        <authorList>
            <person name="Peralta H."/>
            <person name="Aguilar-Vera A."/>
            <person name="Diaz R."/>
            <person name="Mora Y."/>
            <person name="Martinez-Batallar G."/>
            <person name="Salazar E."/>
            <person name="Vargas-Lagunas C."/>
            <person name="Encarnacion S."/>
            <person name="Girard L."/>
            <person name="Mora J."/>
        </authorList>
    </citation>
    <scope>NUCLEOTIDE SEQUENCE [LARGE SCALE GENOMIC DNA]</scope>
    <source>
        <strain evidence="2 3">CFNEI 73</strain>
    </source>
</reference>
<dbReference type="EMBL" id="CP013107">
    <property type="protein sequence ID" value="APG91474.1"/>
    <property type="molecule type" value="Genomic_DNA"/>
</dbReference>
<dbReference type="KEGG" id="same:SAMCFNEI73_Ch2191"/>